<comment type="caution">
    <text evidence="2">The sequence shown here is derived from an EMBL/GenBank/DDBJ whole genome shotgun (WGS) entry which is preliminary data.</text>
</comment>
<dbReference type="Gene3D" id="1.10.3290.10">
    <property type="entry name" value="Fido-like domain"/>
    <property type="match status" value="1"/>
</dbReference>
<dbReference type="PROSITE" id="PS51459">
    <property type="entry name" value="FIDO"/>
    <property type="match status" value="1"/>
</dbReference>
<gene>
    <name evidence="2" type="ORF">C1Y40_04212</name>
</gene>
<dbReference type="Pfam" id="PF02661">
    <property type="entry name" value="Fic"/>
    <property type="match status" value="1"/>
</dbReference>
<evidence type="ECO:0000313" key="2">
    <source>
        <dbReference type="EMBL" id="PQM45621.1"/>
    </source>
</evidence>
<reference evidence="2 3" key="1">
    <citation type="journal article" date="2017" name="Int. J. Syst. Evol. Microbiol.">
        <title>Mycobacterium talmoniae sp. nov., a slowly growing mycobacterium isolated from human respiratory samples.</title>
        <authorList>
            <person name="Davidson R.M."/>
            <person name="DeGroote M.A."/>
            <person name="Marola J.L."/>
            <person name="Buss S."/>
            <person name="Jones V."/>
            <person name="McNeil M.R."/>
            <person name="Freifeld A.G."/>
            <person name="Elaine Epperson L."/>
            <person name="Hasan N.A."/>
            <person name="Jackson M."/>
            <person name="Iwen P.C."/>
            <person name="Salfinger M."/>
            <person name="Strong M."/>
        </authorList>
    </citation>
    <scope>NUCLEOTIDE SEQUENCE [LARGE SCALE GENOMIC DNA]</scope>
    <source>
        <strain evidence="2 3">ATCC BAA-2683</strain>
    </source>
</reference>
<dbReference type="SUPFAM" id="SSF140931">
    <property type="entry name" value="Fic-like"/>
    <property type="match status" value="1"/>
</dbReference>
<name>A0A2S8BG20_9MYCO</name>
<dbReference type="EMBL" id="PPEA01000611">
    <property type="protein sequence ID" value="PQM45621.1"/>
    <property type="molecule type" value="Genomic_DNA"/>
</dbReference>
<dbReference type="Proteomes" id="UP000238296">
    <property type="component" value="Unassembled WGS sequence"/>
</dbReference>
<evidence type="ECO:0000313" key="3">
    <source>
        <dbReference type="Proteomes" id="UP000238296"/>
    </source>
</evidence>
<accession>A0A2S8BG20</accession>
<dbReference type="InterPro" id="IPR003812">
    <property type="entry name" value="Fido"/>
</dbReference>
<dbReference type="AlphaFoldDB" id="A0A2S8BG20"/>
<feature type="domain" description="Fido" evidence="1">
    <location>
        <begin position="1"/>
        <end position="172"/>
    </location>
</feature>
<organism evidence="2 3">
    <name type="scientific">Mycobacterium talmoniae</name>
    <dbReference type="NCBI Taxonomy" id="1858794"/>
    <lineage>
        <taxon>Bacteria</taxon>
        <taxon>Bacillati</taxon>
        <taxon>Actinomycetota</taxon>
        <taxon>Actinomycetes</taxon>
        <taxon>Mycobacteriales</taxon>
        <taxon>Mycobacteriaceae</taxon>
        <taxon>Mycobacterium</taxon>
    </lineage>
</organism>
<sequence length="180" mass="19181">MAHRPLRGLPGAVAGYIGHFRGDPTVAELIGYEVGVGRLQPDGLPEKVGVYAKDLAVEIPSLIARIHAGMRQLDSVLKPGARPTTSDAVEAVVLLSARVHGEWVRLHPFANGNGRTARIWANFIALRYSLPAFVRVKPRPANGAYVRAAKASMGRPPNFVGDHGPVTALLARMLAESLAG</sequence>
<evidence type="ECO:0000259" key="1">
    <source>
        <dbReference type="PROSITE" id="PS51459"/>
    </source>
</evidence>
<protein>
    <recommendedName>
        <fullName evidence="1">Fido domain-containing protein</fullName>
    </recommendedName>
</protein>
<dbReference type="InterPro" id="IPR036597">
    <property type="entry name" value="Fido-like_dom_sf"/>
</dbReference>
<proteinExistence type="predicted"/>